<dbReference type="AlphaFoldDB" id="N0BEZ1"/>
<dbReference type="HOGENOM" id="CLU_1880956_0_0_2"/>
<dbReference type="EMBL" id="CP005290">
    <property type="protein sequence ID" value="AGK60842.1"/>
    <property type="molecule type" value="Genomic_DNA"/>
</dbReference>
<proteinExistence type="predicted"/>
<dbReference type="KEGG" id="ast:Asulf_00833"/>
<dbReference type="RefSeq" id="WP_015590440.1">
    <property type="nucleotide sequence ID" value="NC_021169.1"/>
</dbReference>
<keyword evidence="2" id="KW-1185">Reference proteome</keyword>
<sequence>MKRNVDRVELKKMVERTLPNVRWFDSRYNKILSTLIEDFNYVIKKTAEGSDRYEEFAEIRSPRIDSLCGKYLSSLSSLLPRQRRSSGVDLIPSGLDVSTKENIVKVYGVNVEIFERKSGMCFQLLLKSLDVRKQQ</sequence>
<accession>N0BEZ1</accession>
<name>N0BEZ1_9EURY</name>
<evidence type="ECO:0000313" key="1">
    <source>
        <dbReference type="EMBL" id="AGK60842.1"/>
    </source>
</evidence>
<dbReference type="Proteomes" id="UP000013307">
    <property type="component" value="Chromosome"/>
</dbReference>
<gene>
    <name evidence="1" type="ORF">Asulf_00833</name>
</gene>
<reference evidence="1 2" key="1">
    <citation type="journal article" date="2013" name="Genome Announc.">
        <title>Complete Genome Sequence of the Thermophilic and Facultatively Chemolithoautotrophic Sulfate Reducer Archaeoglobus sulfaticallidus Strain PM70-1T.</title>
        <authorList>
            <person name="Stokke R."/>
            <person name="Hocking W.P."/>
            <person name="Steinsbu B.O."/>
            <person name="Steen I.H."/>
        </authorList>
    </citation>
    <scope>NUCLEOTIDE SEQUENCE [LARGE SCALE GENOMIC DNA]</scope>
    <source>
        <strain evidence="1">PM70-1</strain>
    </source>
</reference>
<organism evidence="1 2">
    <name type="scientific">Archaeoglobus sulfaticallidus PM70-1</name>
    <dbReference type="NCBI Taxonomy" id="387631"/>
    <lineage>
        <taxon>Archaea</taxon>
        <taxon>Methanobacteriati</taxon>
        <taxon>Methanobacteriota</taxon>
        <taxon>Archaeoglobi</taxon>
        <taxon>Archaeoglobales</taxon>
        <taxon>Archaeoglobaceae</taxon>
        <taxon>Archaeoglobus</taxon>
    </lineage>
</organism>
<protein>
    <submittedName>
        <fullName evidence="1">Uncharacterized protein</fullName>
    </submittedName>
</protein>
<dbReference type="GeneID" id="15392474"/>
<evidence type="ECO:0000313" key="2">
    <source>
        <dbReference type="Proteomes" id="UP000013307"/>
    </source>
</evidence>